<dbReference type="RefSeq" id="WP_099185355.1">
    <property type="nucleotide sequence ID" value="NZ_BEWI01000030.1"/>
</dbReference>
<dbReference type="EMBL" id="BEWI01000030">
    <property type="protein sequence ID" value="GAY20136.1"/>
    <property type="molecule type" value="Genomic_DNA"/>
</dbReference>
<evidence type="ECO:0000313" key="3">
    <source>
        <dbReference type="Proteomes" id="UP000221538"/>
    </source>
</evidence>
<comment type="caution">
    <text evidence="2">The sequence shown here is derived from an EMBL/GenBank/DDBJ whole genome shotgun (WGS) entry which is preliminary data.</text>
</comment>
<accession>A0A292ZB13</accession>
<proteinExistence type="predicted"/>
<feature type="region of interest" description="Disordered" evidence="1">
    <location>
        <begin position="130"/>
        <end position="150"/>
    </location>
</feature>
<evidence type="ECO:0000313" key="2">
    <source>
        <dbReference type="EMBL" id="GAY20136.1"/>
    </source>
</evidence>
<organism evidence="2 3">
    <name type="scientific">Sphingobium fuliginis (strain ATCC 27551)</name>
    <dbReference type="NCBI Taxonomy" id="336203"/>
    <lineage>
        <taxon>Bacteria</taxon>
        <taxon>Pseudomonadati</taxon>
        <taxon>Pseudomonadota</taxon>
        <taxon>Alphaproteobacteria</taxon>
        <taxon>Sphingomonadales</taxon>
        <taxon>Sphingomonadaceae</taxon>
        <taxon>Sphingobium</taxon>
    </lineage>
</organism>
<dbReference type="AlphaFoldDB" id="A0A292ZB13"/>
<reference evidence="2 3" key="2">
    <citation type="journal article" date="2013" name="Environ. Sci. Technol.">
        <title>The 4-tert-butylphenol-utilizing bacterium Sphingobium fuliginis OMI can degrade bisphenols via phenolic ring hydroxylation and meta-cleavage pathway.</title>
        <authorList>
            <person name="Ogata Y."/>
            <person name="Goda S."/>
            <person name="Toyama T."/>
            <person name="Sei K."/>
            <person name="Ike M."/>
        </authorList>
    </citation>
    <scope>NUCLEOTIDE SEQUENCE [LARGE SCALE GENOMIC DNA]</scope>
    <source>
        <strain evidence="2 3">OMI</strain>
    </source>
</reference>
<sequence>MSAGHVKRSIRLPADIARRLADHASARRTTQAAIIEAALESFLSPDAAERLEAALSRRLDRLTRDLGRLEWHVELSNETLALFVRNWLNATPSIPDGATQAARAQGRERWERFVDMLNRRMELGPRFRNEIAEDVTSSTRSDQDLGSTSE</sequence>
<reference evidence="2 3" key="1">
    <citation type="journal article" date="2013" name="Biodegradation">
        <title>Occurrence of 4-tert-butylphenol (4-t-BP) biodegradation in an aquatic sample caused by the presence of Spirodela polyrrhiza and isolation of a 4-t-BP-utilizing bacterium.</title>
        <authorList>
            <person name="Ogata Y."/>
            <person name="Toyama T."/>
            <person name="Yu N."/>
            <person name="Wang X."/>
            <person name="Sei K."/>
            <person name="Ike M."/>
        </authorList>
    </citation>
    <scope>NUCLEOTIDE SEQUENCE [LARGE SCALE GENOMIC DNA]</scope>
    <source>
        <strain evidence="2 3">OMI</strain>
    </source>
</reference>
<gene>
    <name evidence="2" type="ORF">SFOMI_0658</name>
</gene>
<evidence type="ECO:0000256" key="1">
    <source>
        <dbReference type="SAM" id="MobiDB-lite"/>
    </source>
</evidence>
<name>A0A292ZB13_SPHSA</name>
<protein>
    <submittedName>
        <fullName evidence="2">CopG domain-containing protein</fullName>
    </submittedName>
</protein>
<feature type="compositionally biased region" description="Polar residues" evidence="1">
    <location>
        <begin position="135"/>
        <end position="150"/>
    </location>
</feature>
<dbReference type="Proteomes" id="UP000221538">
    <property type="component" value="Unassembled WGS sequence"/>
</dbReference>